<dbReference type="Proteomes" id="UP000034063">
    <property type="component" value="Unassembled WGS sequence"/>
</dbReference>
<evidence type="ECO:0008006" key="4">
    <source>
        <dbReference type="Google" id="ProtNLM"/>
    </source>
</evidence>
<gene>
    <name evidence="2" type="ORF">UW37_C0001G0008</name>
</gene>
<accession>A0A0G1HN13</accession>
<proteinExistence type="predicted"/>
<feature type="transmembrane region" description="Helical" evidence="1">
    <location>
        <begin position="6"/>
        <end position="25"/>
    </location>
</feature>
<dbReference type="SUPFAM" id="SSF49373">
    <property type="entry name" value="Invasin/intimin cell-adhesion fragments"/>
    <property type="match status" value="1"/>
</dbReference>
<organism evidence="2 3">
    <name type="scientific">Candidatus Gottesmanbacteria bacterium GW2011_GWA2_44_17</name>
    <dbReference type="NCBI Taxonomy" id="1618444"/>
    <lineage>
        <taxon>Bacteria</taxon>
        <taxon>Candidatus Gottesmaniibacteriota</taxon>
    </lineage>
</organism>
<dbReference type="InterPro" id="IPR013783">
    <property type="entry name" value="Ig-like_fold"/>
</dbReference>
<evidence type="ECO:0000256" key="1">
    <source>
        <dbReference type="SAM" id="Phobius"/>
    </source>
</evidence>
<keyword evidence="1" id="KW-1133">Transmembrane helix</keyword>
<keyword evidence="1" id="KW-0472">Membrane</keyword>
<dbReference type="InterPro" id="IPR008964">
    <property type="entry name" value="Invasin/intimin_cell_adhesion"/>
</dbReference>
<dbReference type="Gene3D" id="2.60.40.10">
    <property type="entry name" value="Immunoglobulins"/>
    <property type="match status" value="1"/>
</dbReference>
<protein>
    <recommendedName>
        <fullName evidence="4">Big-1 domain-containing protein</fullName>
    </recommendedName>
</protein>
<reference evidence="2 3" key="1">
    <citation type="journal article" date="2015" name="Nature">
        <title>rRNA introns, odd ribosomes, and small enigmatic genomes across a large radiation of phyla.</title>
        <authorList>
            <person name="Brown C.T."/>
            <person name="Hug L.A."/>
            <person name="Thomas B.C."/>
            <person name="Sharon I."/>
            <person name="Castelle C.J."/>
            <person name="Singh A."/>
            <person name="Wilkins M.J."/>
            <person name="Williams K.H."/>
            <person name="Banfield J.F."/>
        </authorList>
    </citation>
    <scope>NUCLEOTIDE SEQUENCE [LARGE SCALE GENOMIC DNA]</scope>
</reference>
<evidence type="ECO:0000313" key="2">
    <source>
        <dbReference type="EMBL" id="KKT48003.1"/>
    </source>
</evidence>
<dbReference type="EMBL" id="LCIB01000001">
    <property type="protein sequence ID" value="KKT48003.1"/>
    <property type="molecule type" value="Genomic_DNA"/>
</dbReference>
<name>A0A0G1HN13_9BACT</name>
<evidence type="ECO:0000313" key="3">
    <source>
        <dbReference type="Proteomes" id="UP000034063"/>
    </source>
</evidence>
<comment type="caution">
    <text evidence="2">The sequence shown here is derived from an EMBL/GenBank/DDBJ whole genome shotgun (WGS) entry which is preliminary data.</text>
</comment>
<dbReference type="AlphaFoldDB" id="A0A0G1HN13"/>
<sequence length="137" mass="15163">MKKSIIFFIILFLVMIGFITAFGFYEVKFFTGRASVSQASFSIDNSYIFSTPSGARANGQEKIRLTVFILNNQGLGVMGKKIFIGTDPALNIEAIQGLTDSFGKAYFDISATKPAEYFLEIKADDIGLNQKAHLVFH</sequence>
<keyword evidence="1" id="KW-0812">Transmembrane</keyword>